<proteinExistence type="predicted"/>
<dbReference type="InterPro" id="IPR011009">
    <property type="entry name" value="Kinase-like_dom_sf"/>
</dbReference>
<evidence type="ECO:0000313" key="2">
    <source>
        <dbReference type="EMBL" id="MQY10613.1"/>
    </source>
</evidence>
<keyword evidence="3" id="KW-1185">Reference proteome</keyword>
<dbReference type="SUPFAM" id="SSF52540">
    <property type="entry name" value="P-loop containing nucleoside triphosphate hydrolases"/>
    <property type="match status" value="1"/>
</dbReference>
<dbReference type="InterPro" id="IPR027417">
    <property type="entry name" value="P-loop_NTPase"/>
</dbReference>
<evidence type="ECO:0008006" key="4">
    <source>
        <dbReference type="Google" id="ProtNLM"/>
    </source>
</evidence>
<name>A0A7K0CB64_9ACTN</name>
<gene>
    <name evidence="2" type="ORF">SRB5_07240</name>
</gene>
<evidence type="ECO:0000313" key="3">
    <source>
        <dbReference type="Proteomes" id="UP000466345"/>
    </source>
</evidence>
<dbReference type="Proteomes" id="UP000466345">
    <property type="component" value="Unassembled WGS sequence"/>
</dbReference>
<evidence type="ECO:0000256" key="1">
    <source>
        <dbReference type="SAM" id="MobiDB-lite"/>
    </source>
</evidence>
<sequence>MPGGGERLTEVLRVLSACGHDLDADQVLDVLWIADRLPSGARSPLHRDPRTAPAPHDPASAAAPGPAAPPGPAPEPGDADLPDLTAPSLYAAARRTPAEPAPAAAVPGEEPRRAMPVRVPEEKALAAQLELGRALRPLRRRLESRRRTRVDEERTAEALAETGLADVVERPVRERWLNLVLLVDDGLSMLLWHRLGVELRALLERLGAFALTRVIGLDTRGRTPALHARPFSADGAELQLSSVNDPSGRTLVLVVSDGMGAAWRAGAMHDLLAGQAAHGPVAVLHTLRYDMWESSGIAADRWQVTTRRIGGANTSWEITDPVLPQGLAAFDGIPVPVLEPTPAALGAWARLLASPGTTAELPLLTRPSRFGAVAAARDLGSAQHFRDAATPEAYRLAAHLAAVSPLSVPVMRLVQSAVPWPASTSHLAEVFLGGLVRPAPAPVAGPLPAKHRVFDFTEPAKTVLLDAVPQTELLRTSRRIGLRLEQLAGNSPDFPAWLAHPDGAADLPASHHPFTSVERRLLSRFGVSVGGPRPGPGPGPAPAADTDDWGPLAADDPREIGGFTLRGRRRGRRTLVYRGEARGTQAVIRVPRPDLPTVNARLIEVETEALARLRGHYAPSVIATGLGESPPWLAMTPIADPGTPDTQPLRLEEIFTRATAGGNVPFDLLRGLLVSWYLAGAVAACHTNGLVPADLGADSVFVLRRTVMLGNLSDCVVDGEYLGSGPVPTREDNIRSLGELMQMISSKPGMSLRGLPESMHLWHGGSWDSLRKLVERCLDPDPARRPPAAEVVDMLARYVAQARMQRGDAEQAPLPASRPAPVPLTPPAAVAPPAGHGVRVPRFGAARRETEARLERLRRPLAYSRRVTLVGAYHYSGRATTTVALGGLLAATRGEPVLAVDGAPSEGSLHAFLPAAPGQPGGRRLRELAGLAPSASYEEISARTARLPSGLEVVSHGDGFIAPNAAHAHEYAHLLELTARHYPFVLTDWSPVGLGPEADVVLDRTDRLVLVCGTADWFLDAAARSLDALRERGYETLARQAVVAAVQIDQPASRGVPVSVAVAGRLAVDRSRVVHVPHDPALRSPRWALGKLRGTTTDAFLELAELVSPREDR</sequence>
<dbReference type="NCBIfam" id="NF041121">
    <property type="entry name" value="SAV_2336_NTERM"/>
    <property type="match status" value="1"/>
</dbReference>
<dbReference type="OrthoDB" id="3483427at2"/>
<dbReference type="InterPro" id="IPR047738">
    <property type="entry name" value="SAV_2336-like_N"/>
</dbReference>
<dbReference type="RefSeq" id="WP_153449982.1">
    <property type="nucleotide sequence ID" value="NZ_WEGJ01000002.1"/>
</dbReference>
<dbReference type="PANTHER" id="PTHR48148:SF3">
    <property type="entry name" value="KERATINOCYTE PROLINE-RICH PROTEIN"/>
    <property type="match status" value="1"/>
</dbReference>
<accession>A0A7K0CB64</accession>
<comment type="caution">
    <text evidence="2">The sequence shown here is derived from an EMBL/GenBank/DDBJ whole genome shotgun (WGS) entry which is preliminary data.</text>
</comment>
<feature type="compositionally biased region" description="Low complexity" evidence="1">
    <location>
        <begin position="53"/>
        <end position="65"/>
    </location>
</feature>
<dbReference type="PANTHER" id="PTHR48148">
    <property type="entry name" value="KERATINOCYTE PROLINE-RICH PROTEIN"/>
    <property type="match status" value="1"/>
</dbReference>
<feature type="region of interest" description="Disordered" evidence="1">
    <location>
        <begin position="95"/>
        <end position="114"/>
    </location>
</feature>
<dbReference type="EMBL" id="WEGJ01000002">
    <property type="protein sequence ID" value="MQY10613.1"/>
    <property type="molecule type" value="Genomic_DNA"/>
</dbReference>
<feature type="region of interest" description="Disordered" evidence="1">
    <location>
        <begin position="39"/>
        <end position="84"/>
    </location>
</feature>
<organism evidence="2 3">
    <name type="scientific">Streptomyces smaragdinus</name>
    <dbReference type="NCBI Taxonomy" id="2585196"/>
    <lineage>
        <taxon>Bacteria</taxon>
        <taxon>Bacillati</taxon>
        <taxon>Actinomycetota</taxon>
        <taxon>Actinomycetes</taxon>
        <taxon>Kitasatosporales</taxon>
        <taxon>Streptomycetaceae</taxon>
        <taxon>Streptomyces</taxon>
    </lineage>
</organism>
<dbReference type="Gene3D" id="1.10.510.10">
    <property type="entry name" value="Transferase(Phosphotransferase) domain 1"/>
    <property type="match status" value="1"/>
</dbReference>
<feature type="compositionally biased region" description="Pro residues" evidence="1">
    <location>
        <begin position="66"/>
        <end position="75"/>
    </location>
</feature>
<protein>
    <recommendedName>
        <fullName evidence="4">Protein kinase domain-containing protein</fullName>
    </recommendedName>
</protein>
<dbReference type="SUPFAM" id="SSF56112">
    <property type="entry name" value="Protein kinase-like (PK-like)"/>
    <property type="match status" value="1"/>
</dbReference>
<dbReference type="Gene3D" id="3.40.50.300">
    <property type="entry name" value="P-loop containing nucleotide triphosphate hydrolases"/>
    <property type="match status" value="1"/>
</dbReference>
<dbReference type="AlphaFoldDB" id="A0A7K0CB64"/>
<reference evidence="2 3" key="1">
    <citation type="submission" date="2019-10" db="EMBL/GenBank/DDBJ databases">
        <title>Streptomyces smaragdinus sp. nov. and Streptomyces fabii sp. nov., isolated from the gut of fungus growing-termite Macrotermes natalensis.</title>
        <authorList>
            <person name="Schwitalla J."/>
            <person name="Benndorf R."/>
            <person name="Martin K."/>
            <person name="De Beer W."/>
            <person name="Kaster A.-K."/>
            <person name="Vollmers J."/>
            <person name="Poulsen M."/>
            <person name="Beemelmanns C."/>
        </authorList>
    </citation>
    <scope>NUCLEOTIDE SEQUENCE [LARGE SCALE GENOMIC DNA]</scope>
    <source>
        <strain evidence="2 3">RB5</strain>
    </source>
</reference>